<comment type="caution">
    <text evidence="1">The sequence shown here is derived from an EMBL/GenBank/DDBJ whole genome shotgun (WGS) entry which is preliminary data.</text>
</comment>
<protein>
    <submittedName>
        <fullName evidence="1">Uncharacterized protein</fullName>
    </submittedName>
</protein>
<evidence type="ECO:0000313" key="2">
    <source>
        <dbReference type="Proteomes" id="UP001162992"/>
    </source>
</evidence>
<name>A0ACC2DQT7_DIPCM</name>
<sequence>MAETAQFRGQEQMYELFATVATEAMGIGKSSDILTVLGGKASCRRKFVINVHLVDRNENLVNKDMSIVASVSYAHDHSPVIRDEKPFLAEPPLFTTFNGVEFPAQDRPSRMVSGRASFKLAISLLSSKCDNRLFCICFTPQIIPGSAPICQPCYSKPIRSISRKRTPSPLLSLPLTFTNGVHSSSGKKIYIDAADDEGGQKLDSPSSSDTECQEISPNLGQPLQSSSRSSSVTSIHQANPYKRHAASQQLCSNPALCSSTSNFIGKLSTNGEKFGKNEPSSRREEFDPSSFRRISSELHKMAFDGSSLSLRLSPTESGSRNSGTLTSESSIANKDPDHFQHSSPDESRSPSAPSVATTKPFRPYASVGACKLPQTETSNGLSLNQTLSSLGDGYNLVNALFERFQQLQNVPLTQKESTASGARNDKREMNNNPVTAISLEQEEKSLHCVEVSLQEVTRVLQKRKEELRIKRRRLLEDEARMHSIVFQSSSWIESLSGRFNL</sequence>
<proteinExistence type="predicted"/>
<organism evidence="1 2">
    <name type="scientific">Diphasiastrum complanatum</name>
    <name type="common">Issler's clubmoss</name>
    <name type="synonym">Lycopodium complanatum</name>
    <dbReference type="NCBI Taxonomy" id="34168"/>
    <lineage>
        <taxon>Eukaryota</taxon>
        <taxon>Viridiplantae</taxon>
        <taxon>Streptophyta</taxon>
        <taxon>Embryophyta</taxon>
        <taxon>Tracheophyta</taxon>
        <taxon>Lycopodiopsida</taxon>
        <taxon>Lycopodiales</taxon>
        <taxon>Lycopodiaceae</taxon>
        <taxon>Lycopodioideae</taxon>
        <taxon>Diphasiastrum</taxon>
    </lineage>
</organism>
<dbReference type="EMBL" id="CM055096">
    <property type="protein sequence ID" value="KAJ7556663.1"/>
    <property type="molecule type" value="Genomic_DNA"/>
</dbReference>
<accession>A0ACC2DQT7</accession>
<gene>
    <name evidence="1" type="ORF">O6H91_05G092500</name>
</gene>
<keyword evidence="2" id="KW-1185">Reference proteome</keyword>
<evidence type="ECO:0000313" key="1">
    <source>
        <dbReference type="EMBL" id="KAJ7556663.1"/>
    </source>
</evidence>
<dbReference type="Proteomes" id="UP001162992">
    <property type="component" value="Chromosome 5"/>
</dbReference>
<reference evidence="2" key="1">
    <citation type="journal article" date="2024" name="Proc. Natl. Acad. Sci. U.S.A.">
        <title>Extraordinary preservation of gene collinearity over three hundred million years revealed in homosporous lycophytes.</title>
        <authorList>
            <person name="Li C."/>
            <person name="Wickell D."/>
            <person name="Kuo L.Y."/>
            <person name="Chen X."/>
            <person name="Nie B."/>
            <person name="Liao X."/>
            <person name="Peng D."/>
            <person name="Ji J."/>
            <person name="Jenkins J."/>
            <person name="Williams M."/>
            <person name="Shu S."/>
            <person name="Plott C."/>
            <person name="Barry K."/>
            <person name="Rajasekar S."/>
            <person name="Grimwood J."/>
            <person name="Han X."/>
            <person name="Sun S."/>
            <person name="Hou Z."/>
            <person name="He W."/>
            <person name="Dai G."/>
            <person name="Sun C."/>
            <person name="Schmutz J."/>
            <person name="Leebens-Mack J.H."/>
            <person name="Li F.W."/>
            <person name="Wang L."/>
        </authorList>
    </citation>
    <scope>NUCLEOTIDE SEQUENCE [LARGE SCALE GENOMIC DNA]</scope>
    <source>
        <strain evidence="2">cv. PW_Plant_1</strain>
    </source>
</reference>